<sequence>MSKRIVKYNPAFLSNEELVRSFVVRHAELELIVQVLRENVTKSNQHVLVIGPRGTGKTMLVLRAVEEIRKEKDLNRLWYPLVFSEESYQVTTPGEFWLEALFHLGQKTGEACWKQTYRELSSEQDESRLRERALGQLMDFADTKGKRILLVVENFNMLLGEQLSDSDGWALRHTLLNEPRVMLLATATSRFEEIDNCGKPMFEQFRTLELKPLDKKDCRVLWTSVTGKKPSDKRVRPLQILTGG</sequence>
<dbReference type="AlphaFoldDB" id="X1MTH3"/>
<dbReference type="Gene3D" id="3.40.50.300">
    <property type="entry name" value="P-loop containing nucleotide triphosphate hydrolases"/>
    <property type="match status" value="1"/>
</dbReference>
<dbReference type="InterPro" id="IPR041664">
    <property type="entry name" value="AAA_16"/>
</dbReference>
<accession>X1MTH3</accession>
<dbReference type="EMBL" id="BARV01004448">
    <property type="protein sequence ID" value="GAI17990.1"/>
    <property type="molecule type" value="Genomic_DNA"/>
</dbReference>
<dbReference type="Pfam" id="PF13191">
    <property type="entry name" value="AAA_16"/>
    <property type="match status" value="1"/>
</dbReference>
<comment type="caution">
    <text evidence="2">The sequence shown here is derived from an EMBL/GenBank/DDBJ whole genome shotgun (WGS) entry which is preliminary data.</text>
</comment>
<evidence type="ECO:0000259" key="1">
    <source>
        <dbReference type="Pfam" id="PF13191"/>
    </source>
</evidence>
<evidence type="ECO:0000313" key="2">
    <source>
        <dbReference type="EMBL" id="GAI17990.1"/>
    </source>
</evidence>
<dbReference type="SUPFAM" id="SSF52540">
    <property type="entry name" value="P-loop containing nucleoside triphosphate hydrolases"/>
    <property type="match status" value="1"/>
</dbReference>
<name>X1MTH3_9ZZZZ</name>
<dbReference type="InterPro" id="IPR027417">
    <property type="entry name" value="P-loop_NTPase"/>
</dbReference>
<gene>
    <name evidence="2" type="ORF">S06H3_09876</name>
</gene>
<proteinExistence type="predicted"/>
<feature type="domain" description="Orc1-like AAA ATPase" evidence="1">
    <location>
        <begin position="22"/>
        <end position="178"/>
    </location>
</feature>
<reference evidence="2" key="1">
    <citation type="journal article" date="2014" name="Front. Microbiol.">
        <title>High frequency of phylogenetically diverse reductive dehalogenase-homologous genes in deep subseafloor sedimentary metagenomes.</title>
        <authorList>
            <person name="Kawai M."/>
            <person name="Futagami T."/>
            <person name="Toyoda A."/>
            <person name="Takaki Y."/>
            <person name="Nishi S."/>
            <person name="Hori S."/>
            <person name="Arai W."/>
            <person name="Tsubouchi T."/>
            <person name="Morono Y."/>
            <person name="Uchiyama I."/>
            <person name="Ito T."/>
            <person name="Fujiyama A."/>
            <person name="Inagaki F."/>
            <person name="Takami H."/>
        </authorList>
    </citation>
    <scope>NUCLEOTIDE SEQUENCE</scope>
    <source>
        <strain evidence="2">Expedition CK06-06</strain>
    </source>
</reference>
<protein>
    <recommendedName>
        <fullName evidence="1">Orc1-like AAA ATPase domain-containing protein</fullName>
    </recommendedName>
</protein>
<feature type="non-terminal residue" evidence="2">
    <location>
        <position position="244"/>
    </location>
</feature>
<organism evidence="2">
    <name type="scientific">marine sediment metagenome</name>
    <dbReference type="NCBI Taxonomy" id="412755"/>
    <lineage>
        <taxon>unclassified sequences</taxon>
        <taxon>metagenomes</taxon>
        <taxon>ecological metagenomes</taxon>
    </lineage>
</organism>